<sequence length="122" mass="13841">MKYVFVHIAEGVELTTYWQLLSGDDAEAFINDRSAWLKQHNPDGKYIVSHREFSSEYLDKTSSLPVGRVLTALLALDQIDHPLVADLLAVIFEMGVNTPKDLTGEDSEYKRARARRIMFEGP</sequence>
<dbReference type="AlphaFoldDB" id="A0A2M7Z6A2"/>
<name>A0A2M7Z6A2_9BACT</name>
<dbReference type="Proteomes" id="UP000230843">
    <property type="component" value="Unassembled WGS sequence"/>
</dbReference>
<evidence type="ECO:0000313" key="2">
    <source>
        <dbReference type="Proteomes" id="UP000230843"/>
    </source>
</evidence>
<organism evidence="1 2">
    <name type="scientific">Candidatus Magasanikbacteria bacterium CG_4_9_14_3_um_filter_32_9</name>
    <dbReference type="NCBI Taxonomy" id="1974644"/>
    <lineage>
        <taxon>Bacteria</taxon>
        <taxon>Candidatus Magasanikiibacteriota</taxon>
    </lineage>
</organism>
<gene>
    <name evidence="1" type="ORF">CO137_03430</name>
</gene>
<reference evidence="2" key="1">
    <citation type="submission" date="2017-09" db="EMBL/GenBank/DDBJ databases">
        <title>Depth-based differentiation of microbial function through sediment-hosted aquifers and enrichment of novel symbionts in the deep terrestrial subsurface.</title>
        <authorList>
            <person name="Probst A.J."/>
            <person name="Ladd B."/>
            <person name="Jarett J.K."/>
            <person name="Geller-Mcgrath D.E."/>
            <person name="Sieber C.M.K."/>
            <person name="Emerson J.B."/>
            <person name="Anantharaman K."/>
            <person name="Thomas B.C."/>
            <person name="Malmstrom R."/>
            <person name="Stieglmeier M."/>
            <person name="Klingl A."/>
            <person name="Woyke T."/>
            <person name="Ryan C.M."/>
            <person name="Banfield J.F."/>
        </authorList>
    </citation>
    <scope>NUCLEOTIDE SEQUENCE [LARGE SCALE GENOMIC DNA]</scope>
</reference>
<dbReference type="EMBL" id="PFVJ01000073">
    <property type="protein sequence ID" value="PJA89602.1"/>
    <property type="molecule type" value="Genomic_DNA"/>
</dbReference>
<accession>A0A2M7Z6A2</accession>
<proteinExistence type="predicted"/>
<evidence type="ECO:0000313" key="1">
    <source>
        <dbReference type="EMBL" id="PJA89602.1"/>
    </source>
</evidence>
<protein>
    <submittedName>
        <fullName evidence="1">Uncharacterized protein</fullName>
    </submittedName>
</protein>
<comment type="caution">
    <text evidence="1">The sequence shown here is derived from an EMBL/GenBank/DDBJ whole genome shotgun (WGS) entry which is preliminary data.</text>
</comment>